<feature type="compositionally biased region" description="Basic and acidic residues" evidence="14">
    <location>
        <begin position="1015"/>
        <end position="1029"/>
    </location>
</feature>
<feature type="region of interest" description="Disordered" evidence="14">
    <location>
        <begin position="992"/>
        <end position="1181"/>
    </location>
</feature>
<dbReference type="GO" id="GO:0006508">
    <property type="term" value="P:proteolysis"/>
    <property type="evidence" value="ECO:0007669"/>
    <property type="project" value="UniProtKB-KW"/>
</dbReference>
<evidence type="ECO:0000256" key="8">
    <source>
        <dbReference type="ARBA" id="ARBA00022801"/>
    </source>
</evidence>
<evidence type="ECO:0000256" key="7">
    <source>
        <dbReference type="ARBA" id="ARBA00022786"/>
    </source>
</evidence>
<dbReference type="Pfam" id="PF04843">
    <property type="entry name" value="Herpes_teg_N"/>
    <property type="match status" value="1"/>
</dbReference>
<keyword evidence="2" id="KW-0920">Virion tegument</keyword>
<evidence type="ECO:0000256" key="10">
    <source>
        <dbReference type="ARBA" id="ARBA00022844"/>
    </source>
</evidence>
<evidence type="ECO:0000256" key="9">
    <source>
        <dbReference type="ARBA" id="ARBA00022807"/>
    </source>
</evidence>
<keyword evidence="5" id="KW-0645">Protease</keyword>
<feature type="domain" description="Peptidase C76" evidence="15">
    <location>
        <begin position="20"/>
        <end position="234"/>
    </location>
</feature>
<evidence type="ECO:0000256" key="13">
    <source>
        <dbReference type="SAM" id="Coils"/>
    </source>
</evidence>
<keyword evidence="12" id="KW-1035">Host cytoplasm</keyword>
<evidence type="ECO:0000256" key="11">
    <source>
        <dbReference type="ARBA" id="ARBA00022876"/>
    </source>
</evidence>
<name>A0A060D349_9GAMA</name>
<keyword evidence="7" id="KW-0833">Ubl conjugation pathway</keyword>
<evidence type="ECO:0000256" key="12">
    <source>
        <dbReference type="ARBA" id="ARBA00023200"/>
    </source>
</evidence>
<protein>
    <submittedName>
        <fullName evidence="16">Large tegument protein</fullName>
    </submittedName>
</protein>
<dbReference type="GO" id="GO:0008234">
    <property type="term" value="F:cysteine-type peptidase activity"/>
    <property type="evidence" value="ECO:0007669"/>
    <property type="project" value="UniProtKB-KW"/>
</dbReference>
<organism evidence="16 17">
    <name type="scientific">Bovine gammaherpesvirus 6</name>
    <dbReference type="NCBI Taxonomy" id="1504288"/>
    <lineage>
        <taxon>Viruses</taxon>
        <taxon>Duplodnaviria</taxon>
        <taxon>Heunggongvirae</taxon>
        <taxon>Peploviricota</taxon>
        <taxon>Herviviricetes</taxon>
        <taxon>Herpesvirales</taxon>
        <taxon>Orthoherpesviridae</taxon>
        <taxon>Gammaherpesvirinae</taxon>
        <taxon>Macavirus</taxon>
        <taxon>Macavirus bovinegamma6</taxon>
    </lineage>
</organism>
<evidence type="ECO:0000256" key="3">
    <source>
        <dbReference type="ARBA" id="ARBA00022581"/>
    </source>
</evidence>
<dbReference type="InterPro" id="IPR006928">
    <property type="entry name" value="Herpes_teg_USP"/>
</dbReference>
<evidence type="ECO:0000256" key="2">
    <source>
        <dbReference type="ARBA" id="ARBA00022580"/>
    </source>
</evidence>
<evidence type="ECO:0000256" key="4">
    <source>
        <dbReference type="ARBA" id="ARBA00022662"/>
    </source>
</evidence>
<evidence type="ECO:0000256" key="14">
    <source>
        <dbReference type="SAM" id="MobiDB-lite"/>
    </source>
</evidence>
<dbReference type="InterPro" id="IPR038765">
    <property type="entry name" value="Papain-like_cys_pep_sf"/>
</dbReference>
<feature type="region of interest" description="Disordered" evidence="14">
    <location>
        <begin position="305"/>
        <end position="340"/>
    </location>
</feature>
<dbReference type="RefSeq" id="YP_009042043.1">
    <property type="nucleotide sequence ID" value="NC_024303.1"/>
</dbReference>
<dbReference type="GeneID" id="19620198"/>
<dbReference type="Gene3D" id="3.90.70.120">
    <property type="match status" value="1"/>
</dbReference>
<dbReference type="SUPFAM" id="SSF54001">
    <property type="entry name" value="Cysteine proteinases"/>
    <property type="match status" value="1"/>
</dbReference>
<keyword evidence="4" id="KW-1130">Modulation of host ubiquitin pathway by virus</keyword>
<dbReference type="EMBL" id="KJ705001">
    <property type="protein sequence ID" value="AIB03219.1"/>
    <property type="molecule type" value="Genomic_DNA"/>
</dbReference>
<keyword evidence="10" id="KW-0946">Virion</keyword>
<feature type="compositionally biased region" description="Basic and acidic residues" evidence="14">
    <location>
        <begin position="1170"/>
        <end position="1181"/>
    </location>
</feature>
<feature type="compositionally biased region" description="Polar residues" evidence="14">
    <location>
        <begin position="1133"/>
        <end position="1158"/>
    </location>
</feature>
<evidence type="ECO:0000313" key="17">
    <source>
        <dbReference type="Proteomes" id="UP000121539"/>
    </source>
</evidence>
<feature type="region of interest" description="Disordered" evidence="14">
    <location>
        <begin position="356"/>
        <end position="392"/>
    </location>
</feature>
<dbReference type="Proteomes" id="UP000121539">
    <property type="component" value="Segment"/>
</dbReference>
<accession>A0A060D349</accession>
<keyword evidence="1" id="KW-1048">Host nucleus</keyword>
<keyword evidence="11" id="KW-1127">Modulation of host ubiquitin pathway by viral deubiquitinase</keyword>
<dbReference type="KEGG" id="vg:19620198"/>
<reference evidence="16 17" key="1">
    <citation type="journal article" date="2014" name="J. Gen. Virol.">
        <title>Novel gammaherpesvirus functions encoded by bovine herpesvirus 6 (bovine lymphotropic virus).</title>
        <authorList>
            <person name="Jia J."/>
            <person name="Delhon G."/>
            <person name="Tulman E.R."/>
            <person name="Diel D.G."/>
            <person name="Osorio F.A."/>
            <person name="Wen X."/>
            <person name="Kutish G.F."/>
            <person name="Rock D.L."/>
        </authorList>
    </citation>
    <scope>NUCLEOTIDE SEQUENCE [LARGE SCALE GENOMIC DNA]</scope>
    <source>
        <strain evidence="16">Pennsylvania 47</strain>
    </source>
</reference>
<feature type="compositionally biased region" description="Polar residues" evidence="14">
    <location>
        <begin position="311"/>
        <end position="330"/>
    </location>
</feature>
<keyword evidence="9" id="KW-0788">Thiol protease</keyword>
<feature type="compositionally biased region" description="Low complexity" evidence="14">
    <location>
        <begin position="2253"/>
        <end position="2269"/>
    </location>
</feature>
<feature type="compositionally biased region" description="Low complexity" evidence="14">
    <location>
        <begin position="1039"/>
        <end position="1050"/>
    </location>
</feature>
<keyword evidence="6" id="KW-0677">Repeat</keyword>
<dbReference type="PROSITE" id="PS51521">
    <property type="entry name" value="HTUSP"/>
    <property type="match status" value="1"/>
</dbReference>
<feature type="region of interest" description="Disordered" evidence="14">
    <location>
        <begin position="2243"/>
        <end position="2331"/>
    </location>
</feature>
<proteinExistence type="predicted"/>
<evidence type="ECO:0000256" key="6">
    <source>
        <dbReference type="ARBA" id="ARBA00022737"/>
    </source>
</evidence>
<keyword evidence="3" id="KW-0945">Host-virus interaction</keyword>
<keyword evidence="17" id="KW-1185">Reference proteome</keyword>
<dbReference type="GO" id="GO:0039648">
    <property type="term" value="P:symbiont-mediated perturbation of host ubiquitin-like protein modification"/>
    <property type="evidence" value="ECO:0007669"/>
    <property type="project" value="UniProtKB-KW"/>
</dbReference>
<keyword evidence="13" id="KW-0175">Coiled coil</keyword>
<evidence type="ECO:0000313" key="16">
    <source>
        <dbReference type="EMBL" id="AIB03219.1"/>
    </source>
</evidence>
<feature type="compositionally biased region" description="Low complexity" evidence="14">
    <location>
        <begin position="2277"/>
        <end position="2291"/>
    </location>
</feature>
<evidence type="ECO:0000259" key="15">
    <source>
        <dbReference type="PROSITE" id="PS51521"/>
    </source>
</evidence>
<sequence>MALDKKPFSAPVLPTGLHLEGTATTNQGDCKFGPFAGSQCLSICVCYLASSYYNNETPVTSKTQLDEVLENGSHVDRILRNEGYIPKDRFAQLSDIPVALFTHQWACSIQTSTELFGLLMQESAADAHFILSLKKLLERNYFDITQYVLYICNGKSGAIVIKNNTFYIFDPHCISGHSGSPAAVLSSGTASAIINYIGPPHSEYTACHLYFIPVEYNGQPVKAFLLSNYGVQSYMKRKGQTIDLKAMAVVQQPTRGLAALPSCPSVSKDKFNFSIAPNGVFNFTGAHKQLPGSEQLVDILTNASKRKRTAASPTHSQSSGAHVSKKSTPTKNKKGASPEDKFETFWLDDNTLSSSAEDDEELFSDPRLSDDPFLTSSDIERNSAESPLDVSEYTSSVNSNHDYYRLDFSEHEDLQAKLLRLESQIEDLNKHTHVHGFPTIVDAQTKRPYKEAVALHLIDKLITDVVIEQGLVSSGQHQHQALNILRFLIIWSEKLSVPTDQLHALLKTGLQIPKLYQALSKGKFDSGSLKDLLTAKLNACLKKIHNNTADETQGLMRTISTSIKNSQFFNESKTAKEELAQILDASAGNYLVLTEEEAQELYRLTQELKTKLSVKNTEIAQEDETFERVLNSMNSFLPISEDAGPMEYNLPQKAQRLKELASTLTNTLTREANDIGQSMLQSMKEKDTLTLDIPDFHSLLNKILITLENAQVCVSRLKFKEDTLLESLQQLLYLGSEISAITSSKWNFQTPPAIAPVNVLTEIQTLSKDLKEQDKNSEALENILTDIENMLSVSQADASQNKFQKLALSLPILESYLANAGALVGPQGNKKFNKLTKEIQTIYKLKNVFLALIANITLNSLVNSVQQIVGFLKNHKLVQESGVQEALNGKLQELFTEVGGLIKKKKLATLDSSKLAALESLAGFSEEKSHSTIALFYTKITEALWHTKSSQELKAKSKELKSELAAANINNSHKRGLYKIITCAFKDLKETLTPSPDTSPPADHKAAKTSSKKINNKDNSHHLKYKDRDYEGDDDEQESLLSSSRLSVVSKKQGVTKPAKKQTPKKGQINSQSTANLIEDFTDTRAPSDVLNNSNPPLQQYDEESMDTSVPEGAPVNTSPPQETVRAEDSETTMEVDTTPTVPWNSDTADLKATQGTETSKRGSASKALGHHEQETSIQTRRETAVKGIIQEEIEKASEQAWKKIQNSFKNLDFASITVTDWEHVASEYSKKESKIIEALGPTLQKMMTAILEKLKEMVINATLALTPFMAPFQWPVIDWLTPYQANVIFYLKSISYPTISELAMQSEIEVQVLNQVKHSKNLIEATAGTYLDQDGHNLTQIISSIEGAASEYKLNVTTEVNNWIHDLKHNSELTHMPPKPDIIIPKKLLDPKLEQLAAGLRPKFKQCAANAEESLMADIVNEFQLLRHAVADAETEFNRSQEDVLAELKQILEEFKVTAPTSVSLKPVPDEDPVSFLSSLIRDGDLMNKLPYRETQEILKWAESACTRVMVKAPVSMKPKVDNLFSDIKRVKASNEDLLRLEESANCTDELDVLKKAVSTLDAKRIEGGQSTMQQWTKKITELEKLLARAELETTMRESISSLTTLATSAQTQSALASLKHKAAAIQTKWFKERQLSEDETITDKIEELNLYILYKLKFIDYYENQQSFVFNSFPLLNSATAQNDDKHVPHIKNTINLRSRLSALFSLRSSTAPKAWIETYPRVDSLATDYIPLKNGPPLSLQVTFTNFLETYCVLRSELTALHHNAPKALPGTLQAYHGMLITKLVESQWSVISQHAKDALQAYTSISGSISQDLKKNEFMAMVLTIHGLLLALKNTNAQYGPHETAILLPFKKILEINFWIWPGIVYYFLRMSSFQEGVSFLQHVHARCIQELSKCFLHQFVNSVDPPTGVPEPSAFLFCPKFWKPVQLEEYIWKQKEFVRFCDNSEAKARACFLAWVLNSINGVVVNQLWSSLKPTFLKGIETPNNMLSLLADAAYKRPKHFELEEASKSDEYAPFQYGLFGDTVIRVTQPLLNTQSGQHVPVTAFEIALAAIVRKFNPTMYLTSKDSLLQHETLEDIFLVSPLLDCSGYTDPFASFLKAPISPVSESKDGSEACTQLEKVIFASQKSWLQSFVQDPSQQSHLEFPIVLVDCENKVLGAYDFNEELVKLFPNISFQYDSQGISQWPLDLLSLSSLDSMRLTESNQHEKWIEEIAKQYSTYNLESFFTTYPLELHKREISPKDSETEGVSPPSSQPSPNTQTQSASATFSPGASASSNSKFNYSSGQSLSRIRGNKGKQNFPTKSREVLFSPERNSQVAELPKDPQDSHAYKPLPQKLQAHLPINLSQSPKINQAGNLELKQASGLKLKHNYIVPPLSTPVLLRPQSSNQQVHVGQFKVLATPSIFIPQPNKLQTTNSIKQWLTAPRELKSKTFLLQGPSHVQQPKKVAPRLTKFKIIQENVPELTQVPFLPLGWEFGKLKASTKLPRDLPSTQVIRIVREHQKKQKGTLPQKAIPLDHVTIPIFPTIKNNYLTIEEIIKNQALLLSPRESIIPIEQNLEPQPMFQLFIAETNIQEATKILIKFIEQIKQKLWDSTKYLVHSINKIKSLYL</sequence>
<feature type="coiled-coil region" evidence="13">
    <location>
        <begin position="763"/>
        <end position="790"/>
    </location>
</feature>
<dbReference type="GO" id="GO:0044423">
    <property type="term" value="C:virion component"/>
    <property type="evidence" value="ECO:0007669"/>
    <property type="project" value="UniProtKB-KW"/>
</dbReference>
<evidence type="ECO:0000256" key="1">
    <source>
        <dbReference type="ARBA" id="ARBA00022562"/>
    </source>
</evidence>
<evidence type="ECO:0000256" key="5">
    <source>
        <dbReference type="ARBA" id="ARBA00022670"/>
    </source>
</evidence>
<keyword evidence="8" id="KW-0378">Hydrolase</keyword>
<gene>
    <name evidence="16" type="ORF">BoHV6ORF64</name>
</gene>